<dbReference type="EMBL" id="LGPB01000112">
    <property type="protein sequence ID" value="KRG11791.1"/>
    <property type="molecule type" value="Genomic_DNA"/>
</dbReference>
<comment type="caution">
    <text evidence="2">The sequence shown here is derived from an EMBL/GenBank/DDBJ whole genome shotgun (WGS) entry which is preliminary data.</text>
</comment>
<reference evidence="2 3" key="1">
    <citation type="submission" date="2015-06" db="EMBL/GenBank/DDBJ databases">
        <title>Genome sequencing project of Bacillus galactosidilyticus PL133.</title>
        <authorList>
            <person name="Gaiero J."/>
            <person name="Nicol R."/>
            <person name="Habash M."/>
        </authorList>
    </citation>
    <scope>NUCLEOTIDE SEQUENCE [LARGE SCALE GENOMIC DNA]</scope>
    <source>
        <strain evidence="2 3">PL133</strain>
    </source>
</reference>
<name>A0A0Q9XTZ9_9BACI</name>
<feature type="transmembrane region" description="Helical" evidence="1">
    <location>
        <begin position="46"/>
        <end position="65"/>
    </location>
</feature>
<dbReference type="InterPro" id="IPR006938">
    <property type="entry name" value="DUF624"/>
</dbReference>
<evidence type="ECO:0000313" key="2">
    <source>
        <dbReference type="EMBL" id="KRG11791.1"/>
    </source>
</evidence>
<feature type="transmembrane region" description="Helical" evidence="1">
    <location>
        <begin position="20"/>
        <end position="40"/>
    </location>
</feature>
<gene>
    <name evidence="2" type="ORF">ACA29_14620</name>
</gene>
<keyword evidence="1" id="KW-1133">Transmembrane helix</keyword>
<sequence>MFENKLFNNFYQFGETVLLLLYVNALWICFTLLGLIIFGLGPSTVAMYTIFRHWAMGGGMIYLFLKHFGKPLKVNF</sequence>
<dbReference type="AlphaFoldDB" id="A0A0Q9XTZ9"/>
<proteinExistence type="predicted"/>
<evidence type="ECO:0000256" key="1">
    <source>
        <dbReference type="SAM" id="Phobius"/>
    </source>
</evidence>
<accession>A0A0Q9XTZ9</accession>
<dbReference type="Pfam" id="PF04854">
    <property type="entry name" value="DUF624"/>
    <property type="match status" value="1"/>
</dbReference>
<evidence type="ECO:0000313" key="3">
    <source>
        <dbReference type="Proteomes" id="UP000053881"/>
    </source>
</evidence>
<dbReference type="Proteomes" id="UP000053881">
    <property type="component" value="Unassembled WGS sequence"/>
</dbReference>
<keyword evidence="1" id="KW-0472">Membrane</keyword>
<organism evidence="2 3">
    <name type="scientific">Lederbergia galactosidilytica</name>
    <dbReference type="NCBI Taxonomy" id="217031"/>
    <lineage>
        <taxon>Bacteria</taxon>
        <taxon>Bacillati</taxon>
        <taxon>Bacillota</taxon>
        <taxon>Bacilli</taxon>
        <taxon>Bacillales</taxon>
        <taxon>Bacillaceae</taxon>
        <taxon>Lederbergia</taxon>
    </lineage>
</organism>
<keyword evidence="1" id="KW-0812">Transmembrane</keyword>
<protein>
    <submittedName>
        <fullName evidence="2">Uncharacterized protein</fullName>
    </submittedName>
</protein>
<dbReference type="PATRIC" id="fig|217031.4.peg.4942"/>